<dbReference type="PROSITE" id="PS51257">
    <property type="entry name" value="PROKAR_LIPOPROTEIN"/>
    <property type="match status" value="1"/>
</dbReference>
<dbReference type="EMBL" id="LCZJ02000037">
    <property type="protein sequence ID" value="KTD84180.1"/>
    <property type="molecule type" value="Genomic_DNA"/>
</dbReference>
<dbReference type="OrthoDB" id="9773047at2"/>
<feature type="domain" description="Beta-lactamase-related" evidence="2">
    <location>
        <begin position="73"/>
        <end position="359"/>
    </location>
</feature>
<dbReference type="InterPro" id="IPR050789">
    <property type="entry name" value="Diverse_Enzym_Activities"/>
</dbReference>
<dbReference type="AlphaFoldDB" id="A0A0W1AS91"/>
<evidence type="ECO:0000313" key="3">
    <source>
        <dbReference type="EMBL" id="KTD84180.1"/>
    </source>
</evidence>
<organism evidence="3 4">
    <name type="scientific">Paenibacillus etheri</name>
    <dbReference type="NCBI Taxonomy" id="1306852"/>
    <lineage>
        <taxon>Bacteria</taxon>
        <taxon>Bacillati</taxon>
        <taxon>Bacillota</taxon>
        <taxon>Bacilli</taxon>
        <taxon>Bacillales</taxon>
        <taxon>Paenibacillaceae</taxon>
        <taxon>Paenibacillus</taxon>
    </lineage>
</organism>
<gene>
    <name evidence="3" type="ORF">UQ64_28900</name>
</gene>
<dbReference type="PANTHER" id="PTHR43283">
    <property type="entry name" value="BETA-LACTAMASE-RELATED"/>
    <property type="match status" value="1"/>
</dbReference>
<accession>A0A0W1AS91</accession>
<feature type="signal peptide" evidence="1">
    <location>
        <begin position="1"/>
        <end position="27"/>
    </location>
</feature>
<evidence type="ECO:0000259" key="2">
    <source>
        <dbReference type="Pfam" id="PF00144"/>
    </source>
</evidence>
<keyword evidence="1" id="KW-0732">Signal</keyword>
<sequence length="370" mass="41220">MTEIFRYAKLAMLAGAASLILTTSACSSEKSLAPVSSPSNSKVINLPNGEWPIGTPEQVEMDPKEVEEVMQYAKKSPVLSMLVVKDGTIVSEYYKDGMSDSKLAVNSITKSVTSLLIGIAIDKGYLKGINEPIEPFFPEYKELFDSPDKRSITLEHLLSMTSGLHFPEWTEWNYMLRPMTETKDWNQFVLSQSMDSRPGEVWNYNTGGSQLLAAILRKTTGQSELDFAKEHLLGPLGIDSVKWPRSPDDSNSGGFGLKMKPRDLAKIGQLVLNRGVWDGKRIVSEAWIRESTSRHSEGNVFFGEYGHHWWMDQYSGHKVVFGMGYAGQYLTIVPDLDLVIVVNSATTGNPQDTTLPIRFIESLVKAVKNK</sequence>
<proteinExistence type="predicted"/>
<dbReference type="InterPro" id="IPR012338">
    <property type="entry name" value="Beta-lactam/transpept-like"/>
</dbReference>
<keyword evidence="4" id="KW-1185">Reference proteome</keyword>
<dbReference type="InterPro" id="IPR001466">
    <property type="entry name" value="Beta-lactam-related"/>
</dbReference>
<dbReference type="Gene3D" id="3.40.710.10">
    <property type="entry name" value="DD-peptidase/beta-lactamase superfamily"/>
    <property type="match status" value="1"/>
</dbReference>
<dbReference type="PANTHER" id="PTHR43283:SF7">
    <property type="entry name" value="BETA-LACTAMASE-RELATED DOMAIN-CONTAINING PROTEIN"/>
    <property type="match status" value="1"/>
</dbReference>
<evidence type="ECO:0000256" key="1">
    <source>
        <dbReference type="SAM" id="SignalP"/>
    </source>
</evidence>
<dbReference type="Pfam" id="PF00144">
    <property type="entry name" value="Beta-lactamase"/>
    <property type="match status" value="1"/>
</dbReference>
<name>A0A0W1AS91_9BACL</name>
<evidence type="ECO:0000313" key="4">
    <source>
        <dbReference type="Proteomes" id="UP000054709"/>
    </source>
</evidence>
<feature type="chain" id="PRO_5006920028" description="Beta-lactamase-related domain-containing protein" evidence="1">
    <location>
        <begin position="28"/>
        <end position="370"/>
    </location>
</feature>
<reference evidence="3 4" key="1">
    <citation type="journal article" date="2015" name="Int. Biodeterior. Biodegradation">
        <title>Physiological and genetic screening methods for the isolation of methyl tert-butyl ether-degrading bacteria for bioremediation purposes.</title>
        <authorList>
            <person name="Guisado I.M."/>
            <person name="Purswani J."/>
            <person name="Gonzalez Lopez J."/>
            <person name="Pozo C."/>
        </authorList>
    </citation>
    <scope>NUCLEOTIDE SEQUENCE [LARGE SCALE GENOMIC DNA]</scope>
    <source>
        <strain evidence="3 4">SH7</strain>
    </source>
</reference>
<comment type="caution">
    <text evidence="3">The sequence shown here is derived from an EMBL/GenBank/DDBJ whole genome shotgun (WGS) entry which is preliminary data.</text>
</comment>
<dbReference type="SUPFAM" id="SSF56601">
    <property type="entry name" value="beta-lactamase/transpeptidase-like"/>
    <property type="match status" value="1"/>
</dbReference>
<dbReference type="Proteomes" id="UP000054709">
    <property type="component" value="Unassembled WGS sequence"/>
</dbReference>
<protein>
    <recommendedName>
        <fullName evidence="2">Beta-lactamase-related domain-containing protein</fullName>
    </recommendedName>
</protein>